<dbReference type="Pfam" id="PF07980">
    <property type="entry name" value="SusD_RagB"/>
    <property type="match status" value="1"/>
</dbReference>
<dbReference type="Pfam" id="PF14322">
    <property type="entry name" value="SusD-like_3"/>
    <property type="match status" value="1"/>
</dbReference>
<dbReference type="InterPro" id="IPR033985">
    <property type="entry name" value="SusD-like_N"/>
</dbReference>
<keyword evidence="5" id="KW-0998">Cell outer membrane</keyword>
<comment type="similarity">
    <text evidence="2">Belongs to the SusD family.</text>
</comment>
<keyword evidence="3" id="KW-0732">Signal</keyword>
<accession>A0ABZ0W8J8</accession>
<reference evidence="8 9" key="1">
    <citation type="submission" date="2023-12" db="EMBL/GenBank/DDBJ databases">
        <title>Genome sequencing and assembly of bacterial species from a model synthetic community.</title>
        <authorList>
            <person name="Hogle S.L."/>
        </authorList>
    </citation>
    <scope>NUCLEOTIDE SEQUENCE [LARGE SCALE GENOMIC DNA]</scope>
    <source>
        <strain evidence="8 9">HAMBI_3031</strain>
    </source>
</reference>
<evidence type="ECO:0000313" key="9">
    <source>
        <dbReference type="Proteomes" id="UP001325680"/>
    </source>
</evidence>
<proteinExistence type="inferred from homology"/>
<dbReference type="Proteomes" id="UP001325680">
    <property type="component" value="Chromosome"/>
</dbReference>
<dbReference type="SUPFAM" id="SSF48452">
    <property type="entry name" value="TPR-like"/>
    <property type="match status" value="1"/>
</dbReference>
<evidence type="ECO:0000259" key="7">
    <source>
        <dbReference type="Pfam" id="PF14322"/>
    </source>
</evidence>
<name>A0ABZ0W8J8_9BACT</name>
<evidence type="ECO:0000313" key="8">
    <source>
        <dbReference type="EMBL" id="WQD39264.1"/>
    </source>
</evidence>
<dbReference type="InterPro" id="IPR012944">
    <property type="entry name" value="SusD_RagB_dom"/>
</dbReference>
<keyword evidence="4" id="KW-0472">Membrane</keyword>
<organism evidence="8 9">
    <name type="scientific">Niabella yanshanensis</name>
    <dbReference type="NCBI Taxonomy" id="577386"/>
    <lineage>
        <taxon>Bacteria</taxon>
        <taxon>Pseudomonadati</taxon>
        <taxon>Bacteroidota</taxon>
        <taxon>Chitinophagia</taxon>
        <taxon>Chitinophagales</taxon>
        <taxon>Chitinophagaceae</taxon>
        <taxon>Niabella</taxon>
    </lineage>
</organism>
<evidence type="ECO:0000256" key="5">
    <source>
        <dbReference type="ARBA" id="ARBA00023237"/>
    </source>
</evidence>
<feature type="domain" description="RagB/SusD" evidence="6">
    <location>
        <begin position="300"/>
        <end position="612"/>
    </location>
</feature>
<dbReference type="RefSeq" id="WP_162818001.1">
    <property type="nucleotide sequence ID" value="NZ_CP139960.1"/>
</dbReference>
<dbReference type="InterPro" id="IPR011990">
    <property type="entry name" value="TPR-like_helical_dom_sf"/>
</dbReference>
<evidence type="ECO:0000256" key="3">
    <source>
        <dbReference type="ARBA" id="ARBA00022729"/>
    </source>
</evidence>
<dbReference type="PROSITE" id="PS51257">
    <property type="entry name" value="PROKAR_LIPOPROTEIN"/>
    <property type="match status" value="1"/>
</dbReference>
<feature type="domain" description="SusD-like N-terminal" evidence="7">
    <location>
        <begin position="116"/>
        <end position="233"/>
    </location>
</feature>
<dbReference type="EMBL" id="CP139960">
    <property type="protein sequence ID" value="WQD39264.1"/>
    <property type="molecule type" value="Genomic_DNA"/>
</dbReference>
<gene>
    <name evidence="8" type="ORF">U0035_03750</name>
</gene>
<evidence type="ECO:0000259" key="6">
    <source>
        <dbReference type="Pfam" id="PF07980"/>
    </source>
</evidence>
<sequence length="621" mass="69225">MNNKLYNKILIASMGCLMLSACSKKSDKFFQLRDRGGIDAAIWSNEGAIQYHLNEAYDVIMPHFAYEAFPSGANLEIHYASDENYWAANTDRARRTLGLQGSLAANDIRYIGFKYQGANYGDNRYFDIARTNNGIKYIPEGNLPAETKRRFLGQYYALRAMAYLDLAKIYGGMPLVLEPQNPSNLTLSGRASARQMFEQIVKDCDSAMVNLEGVTWVGDGQIGKLTKTAAAALKAEALLCWASPQFNPRDAAAHPYDASRWQTAFEACKAAYTIAIDNGKALMPTYESIFRTEGDANTEAIIIRSYSPTVAKRGHNVEYRSRPMSAGGSPSDIYYASTRLLDAYTMKDGTPINASGSGYNALLFWKDRDPRFEATIAYNGSTWNLGGSTNRKQWTYKTAIGETGDRGVYCKRFTTPALANGAVRNQNDFGGSGMDWIELRLADVMLNYAEAANEVGNIDVAKEMVKKLRQRAGIIAGANDYGLNLAVSVDQMRDLILNERFVEFAFEGKRVEDLRRTRRYHLMNGTLTGLQVVLKESAYKAILEDTTNRITGTTYRDGLDMNNMDTVSKYFTYQFVLPSGNGGFSVPQENYFYPLSDFFIKSSPLLEQTIGWNGGLFDPLK</sequence>
<comment type="subcellular location">
    <subcellularLocation>
        <location evidence="1">Cell outer membrane</location>
    </subcellularLocation>
</comment>
<evidence type="ECO:0000256" key="2">
    <source>
        <dbReference type="ARBA" id="ARBA00006275"/>
    </source>
</evidence>
<protein>
    <submittedName>
        <fullName evidence="8">RagB/SusD family nutrient uptake outer membrane protein</fullName>
    </submittedName>
</protein>
<evidence type="ECO:0000256" key="1">
    <source>
        <dbReference type="ARBA" id="ARBA00004442"/>
    </source>
</evidence>
<keyword evidence="9" id="KW-1185">Reference proteome</keyword>
<evidence type="ECO:0000256" key="4">
    <source>
        <dbReference type="ARBA" id="ARBA00023136"/>
    </source>
</evidence>
<dbReference type="Gene3D" id="1.25.40.390">
    <property type="match status" value="1"/>
</dbReference>